<dbReference type="InterPro" id="IPR052526">
    <property type="entry name" value="HTH-type_Bedaq_tolerance"/>
</dbReference>
<reference evidence="3" key="1">
    <citation type="journal article" date="2019" name="Int. J. Syst. Evol. Microbiol.">
        <title>The Global Catalogue of Microorganisms (GCM) 10K type strain sequencing project: providing services to taxonomists for standard genome sequencing and annotation.</title>
        <authorList>
            <consortium name="The Broad Institute Genomics Platform"/>
            <consortium name="The Broad Institute Genome Sequencing Center for Infectious Disease"/>
            <person name="Wu L."/>
            <person name="Ma J."/>
        </authorList>
    </citation>
    <scope>NUCLEOTIDE SEQUENCE [LARGE SCALE GENOMIC DNA]</scope>
    <source>
        <strain evidence="3">JCM 15914</strain>
    </source>
</reference>
<dbReference type="PRINTS" id="PR00598">
    <property type="entry name" value="HTHMARR"/>
</dbReference>
<dbReference type="SMART" id="SM00347">
    <property type="entry name" value="HTH_MARR"/>
    <property type="match status" value="1"/>
</dbReference>
<dbReference type="RefSeq" id="WP_344225115.1">
    <property type="nucleotide sequence ID" value="NZ_BAAAQA010000023.1"/>
</dbReference>
<dbReference type="Pfam" id="PF01047">
    <property type="entry name" value="MarR"/>
    <property type="match status" value="1"/>
</dbReference>
<dbReference type="Gene3D" id="1.10.10.10">
    <property type="entry name" value="Winged helix-like DNA-binding domain superfamily/Winged helix DNA-binding domain"/>
    <property type="match status" value="1"/>
</dbReference>
<dbReference type="InterPro" id="IPR036390">
    <property type="entry name" value="WH_DNA-bd_sf"/>
</dbReference>
<evidence type="ECO:0000313" key="2">
    <source>
        <dbReference type="EMBL" id="GAA2120498.1"/>
    </source>
</evidence>
<dbReference type="PROSITE" id="PS50995">
    <property type="entry name" value="HTH_MARR_2"/>
    <property type="match status" value="1"/>
</dbReference>
<dbReference type="InterPro" id="IPR000835">
    <property type="entry name" value="HTH_MarR-typ"/>
</dbReference>
<comment type="caution">
    <text evidence="2">The sequence shown here is derived from an EMBL/GenBank/DDBJ whole genome shotgun (WGS) entry which is preliminary data.</text>
</comment>
<organism evidence="2 3">
    <name type="scientific">Kocuria atrinae</name>
    <dbReference type="NCBI Taxonomy" id="592377"/>
    <lineage>
        <taxon>Bacteria</taxon>
        <taxon>Bacillati</taxon>
        <taxon>Actinomycetota</taxon>
        <taxon>Actinomycetes</taxon>
        <taxon>Micrococcales</taxon>
        <taxon>Micrococcaceae</taxon>
        <taxon>Kocuria</taxon>
    </lineage>
</organism>
<keyword evidence="3" id="KW-1185">Reference proteome</keyword>
<feature type="domain" description="HTH marR-type" evidence="1">
    <location>
        <begin position="20"/>
        <end position="150"/>
    </location>
</feature>
<sequence length="168" mass="18320">MDKTPAVESQSQGSVPIRSAEQLRTALRHGVFFLRRLDNTRELTSQQISLMSMLTDGGVRMTTIAANLGVRTPTATQSVDRLMKSGLVERQPDPADARAVLVKLTPRGHNVIAAEDRHRNEVVAKVLARLNDEELAALDAAMPVLEKLANPLGGMTGEHQPRPGVRKD</sequence>
<dbReference type="InterPro" id="IPR036388">
    <property type="entry name" value="WH-like_DNA-bd_sf"/>
</dbReference>
<dbReference type="PANTHER" id="PTHR39515:SF2">
    <property type="entry name" value="HTH-TYPE TRANSCRIPTIONAL REGULATOR RV0880"/>
    <property type="match status" value="1"/>
</dbReference>
<evidence type="ECO:0000259" key="1">
    <source>
        <dbReference type="PROSITE" id="PS50995"/>
    </source>
</evidence>
<evidence type="ECO:0000313" key="3">
    <source>
        <dbReference type="Proteomes" id="UP001500166"/>
    </source>
</evidence>
<accession>A0ABP5JNN5</accession>
<dbReference type="SUPFAM" id="SSF46785">
    <property type="entry name" value="Winged helix' DNA-binding domain"/>
    <property type="match status" value="1"/>
</dbReference>
<dbReference type="Proteomes" id="UP001500166">
    <property type="component" value="Unassembled WGS sequence"/>
</dbReference>
<dbReference type="PANTHER" id="PTHR39515">
    <property type="entry name" value="CONSERVED PROTEIN"/>
    <property type="match status" value="1"/>
</dbReference>
<dbReference type="EMBL" id="BAAAQA010000023">
    <property type="protein sequence ID" value="GAA2120498.1"/>
    <property type="molecule type" value="Genomic_DNA"/>
</dbReference>
<gene>
    <name evidence="2" type="ORF">GCM10009824_22260</name>
</gene>
<name>A0ABP5JNN5_9MICC</name>
<proteinExistence type="predicted"/>
<protein>
    <recommendedName>
        <fullName evidence="1">HTH marR-type domain-containing protein</fullName>
    </recommendedName>
</protein>